<sequence>MLLTGRQRRQKQQQQQQQQGEQFLEATAVAGKVVSVSELLLLLLPVLLLQQALLLLLVGPSVEYSFSHFTIPTIDVEMSITVVHLFEKPAVMIVQRRTRKRRLPGDRILPVTKFIILFCPRQVPPISSLHDQSDTIAISAPSTAPSPSPPLNIKGGSIGDCTNSIDDGDHPRTAAAAASRVLVANNCTRPPRASKSGCNYAAVDEGKRTEERHAAVISSSSSSSSDAAAPQIAVDGGNPSAAAAVADDYQRKKRIQGDYAYFVKNTYSKQCALLGYNFHALLCGLGIYDLLPYDQDTRLVSVTLMYIFYKYQLHPCDIALNLATALIYLQDTPSDVLRELGELGHNAFNVVVYHTYLAHAWNDDVTIKLKDWYNEVGRLYFPSVAAMNDFVWAIFSKGRGFHLFVEERKSRQLRPVMSNEAPKGPEGGGKLSSPDLLLSQIDSRLRTLVTIIDRVHQEDSRIAERTSTSINSDALRAAAAMVEEDRFTALRNYVSSLSNPSA</sequence>
<dbReference type="AlphaFoldDB" id="A0A7J6L8X2"/>
<feature type="region of interest" description="Disordered" evidence="1">
    <location>
        <begin position="415"/>
        <end position="434"/>
    </location>
</feature>
<name>A0A7J6L8X2_PEROL</name>
<comment type="caution">
    <text evidence="2">The sequence shown here is derived from an EMBL/GenBank/DDBJ whole genome shotgun (WGS) entry which is preliminary data.</text>
</comment>
<proteinExistence type="predicted"/>
<evidence type="ECO:0000256" key="1">
    <source>
        <dbReference type="SAM" id="MobiDB-lite"/>
    </source>
</evidence>
<protein>
    <submittedName>
        <fullName evidence="2">Uncharacterized protein</fullName>
    </submittedName>
</protein>
<organism evidence="2 3">
    <name type="scientific">Perkinsus olseni</name>
    <name type="common">Perkinsus atlanticus</name>
    <dbReference type="NCBI Taxonomy" id="32597"/>
    <lineage>
        <taxon>Eukaryota</taxon>
        <taxon>Sar</taxon>
        <taxon>Alveolata</taxon>
        <taxon>Perkinsozoa</taxon>
        <taxon>Perkinsea</taxon>
        <taxon>Perkinsida</taxon>
        <taxon>Perkinsidae</taxon>
        <taxon>Perkinsus</taxon>
    </lineage>
</organism>
<evidence type="ECO:0000313" key="3">
    <source>
        <dbReference type="Proteomes" id="UP000572268"/>
    </source>
</evidence>
<gene>
    <name evidence="2" type="ORF">FOL46_008175</name>
</gene>
<accession>A0A7J6L8X2</accession>
<reference evidence="2 3" key="1">
    <citation type="submission" date="2020-04" db="EMBL/GenBank/DDBJ databases">
        <title>Perkinsus olseni comparative genomics.</title>
        <authorList>
            <person name="Bogema D.R."/>
        </authorList>
    </citation>
    <scope>NUCLEOTIDE SEQUENCE [LARGE SCALE GENOMIC DNA]</scope>
    <source>
        <strain evidence="2">ATCC PRA-31</strain>
    </source>
</reference>
<dbReference type="Proteomes" id="UP000572268">
    <property type="component" value="Unassembled WGS sequence"/>
</dbReference>
<feature type="region of interest" description="Disordered" evidence="1">
    <location>
        <begin position="214"/>
        <end position="234"/>
    </location>
</feature>
<feature type="region of interest" description="Disordered" evidence="1">
    <location>
        <begin position="140"/>
        <end position="170"/>
    </location>
</feature>
<dbReference type="EMBL" id="JABANN010000630">
    <property type="protein sequence ID" value="KAF4655649.1"/>
    <property type="molecule type" value="Genomic_DNA"/>
</dbReference>
<evidence type="ECO:0000313" key="2">
    <source>
        <dbReference type="EMBL" id="KAF4655649.1"/>
    </source>
</evidence>